<dbReference type="AlphaFoldDB" id="A0A537LFT9"/>
<dbReference type="PANTHER" id="PTHR43194:SF2">
    <property type="entry name" value="PEROXISOMAL MEMBRANE PROTEIN LPX1"/>
    <property type="match status" value="1"/>
</dbReference>
<dbReference type="InterPro" id="IPR029058">
    <property type="entry name" value="AB_hydrolase_fold"/>
</dbReference>
<dbReference type="PRINTS" id="PR00412">
    <property type="entry name" value="EPOXHYDRLASE"/>
</dbReference>
<dbReference type="InterPro" id="IPR000639">
    <property type="entry name" value="Epox_hydrolase-like"/>
</dbReference>
<dbReference type="Pfam" id="PF00561">
    <property type="entry name" value="Abhydrolase_1"/>
    <property type="match status" value="1"/>
</dbReference>
<gene>
    <name evidence="2" type="ORF">E6H01_00370</name>
</gene>
<dbReference type="InterPro" id="IPR000073">
    <property type="entry name" value="AB_hydrolase_1"/>
</dbReference>
<feature type="domain" description="AB hydrolase-1" evidence="1">
    <location>
        <begin position="50"/>
        <end position="282"/>
    </location>
</feature>
<dbReference type="SUPFAM" id="SSF53474">
    <property type="entry name" value="alpha/beta-Hydrolases"/>
    <property type="match status" value="1"/>
</dbReference>
<sequence length="298" mass="32621">MVDGQRLSTAPGAHRLVNSLIHTRNGSVETGFVKAPGARLYYEAAGRGHPLLLIHAGVADCRMWDAQFPVFAEQFRVVRYDTRGFGKSLTEDVSFSNRQDVSDLLDHLGIERTYVIGVSRGGSIAIDFTLEHPERVAALIPVASGLGGFKSGSRPVQETQMFAEMDRLWEAKEFTRLADLEVRMWVSGPGQPPDRVALPVRERIREMILNNYTTHKVEGQSIVMEPPAAGRLGEIRVPTLVVLGDLDESGVLAAADEIVRGVAGARKVVVPGTAHMLSLEKPEEFTKIVLDFLQSLGV</sequence>
<dbReference type="GO" id="GO:0016787">
    <property type="term" value="F:hydrolase activity"/>
    <property type="evidence" value="ECO:0007669"/>
    <property type="project" value="UniProtKB-KW"/>
</dbReference>
<accession>A0A537LFT9</accession>
<keyword evidence="2" id="KW-0378">Hydrolase</keyword>
<evidence type="ECO:0000313" key="3">
    <source>
        <dbReference type="Proteomes" id="UP000319353"/>
    </source>
</evidence>
<comment type="caution">
    <text evidence="2">The sequence shown here is derived from an EMBL/GenBank/DDBJ whole genome shotgun (WGS) entry which is preliminary data.</text>
</comment>
<name>A0A537LFT9_9BACT</name>
<proteinExistence type="predicted"/>
<dbReference type="Proteomes" id="UP000319353">
    <property type="component" value="Unassembled WGS sequence"/>
</dbReference>
<evidence type="ECO:0000259" key="1">
    <source>
        <dbReference type="Pfam" id="PF00561"/>
    </source>
</evidence>
<organism evidence="2 3">
    <name type="scientific">Candidatus Segetimicrobium genomatis</name>
    <dbReference type="NCBI Taxonomy" id="2569760"/>
    <lineage>
        <taxon>Bacteria</taxon>
        <taxon>Bacillati</taxon>
        <taxon>Candidatus Sysuimicrobiota</taxon>
        <taxon>Candidatus Sysuimicrobiia</taxon>
        <taxon>Candidatus Sysuimicrobiales</taxon>
        <taxon>Candidatus Segetimicrobiaceae</taxon>
        <taxon>Candidatus Segetimicrobium</taxon>
    </lineage>
</organism>
<reference evidence="2 3" key="1">
    <citation type="journal article" date="2019" name="Nat. Microbiol.">
        <title>Mediterranean grassland soil C-N compound turnover is dependent on rainfall and depth, and is mediated by genomically divergent microorganisms.</title>
        <authorList>
            <person name="Diamond S."/>
            <person name="Andeer P.F."/>
            <person name="Li Z."/>
            <person name="Crits-Christoph A."/>
            <person name="Burstein D."/>
            <person name="Anantharaman K."/>
            <person name="Lane K.R."/>
            <person name="Thomas B.C."/>
            <person name="Pan C."/>
            <person name="Northen T.R."/>
            <person name="Banfield J.F."/>
        </authorList>
    </citation>
    <scope>NUCLEOTIDE SEQUENCE [LARGE SCALE GENOMIC DNA]</scope>
    <source>
        <strain evidence="2">NP_4</strain>
    </source>
</reference>
<dbReference type="Gene3D" id="3.40.50.1820">
    <property type="entry name" value="alpha/beta hydrolase"/>
    <property type="match status" value="1"/>
</dbReference>
<protein>
    <submittedName>
        <fullName evidence="2">Alpha/beta fold hydrolase</fullName>
    </submittedName>
</protein>
<dbReference type="InterPro" id="IPR050228">
    <property type="entry name" value="Carboxylesterase_BioH"/>
</dbReference>
<evidence type="ECO:0000313" key="2">
    <source>
        <dbReference type="EMBL" id="TMJ06802.1"/>
    </source>
</evidence>
<dbReference type="PRINTS" id="PR00111">
    <property type="entry name" value="ABHYDROLASE"/>
</dbReference>
<dbReference type="EMBL" id="VBAL01000007">
    <property type="protein sequence ID" value="TMJ06802.1"/>
    <property type="molecule type" value="Genomic_DNA"/>
</dbReference>
<dbReference type="PANTHER" id="PTHR43194">
    <property type="entry name" value="HYDROLASE ALPHA/BETA FOLD FAMILY"/>
    <property type="match status" value="1"/>
</dbReference>